<name>A0ACC2PGA0_9HYME</name>
<keyword evidence="2" id="KW-1185">Reference proteome</keyword>
<evidence type="ECO:0000313" key="2">
    <source>
        <dbReference type="Proteomes" id="UP001239111"/>
    </source>
</evidence>
<accession>A0ACC2PGA0</accession>
<protein>
    <submittedName>
        <fullName evidence="1">Uncharacterized protein</fullName>
    </submittedName>
</protein>
<dbReference type="Proteomes" id="UP001239111">
    <property type="component" value="Chromosome 1"/>
</dbReference>
<organism evidence="1 2">
    <name type="scientific">Eretmocerus hayati</name>
    <dbReference type="NCBI Taxonomy" id="131215"/>
    <lineage>
        <taxon>Eukaryota</taxon>
        <taxon>Metazoa</taxon>
        <taxon>Ecdysozoa</taxon>
        <taxon>Arthropoda</taxon>
        <taxon>Hexapoda</taxon>
        <taxon>Insecta</taxon>
        <taxon>Pterygota</taxon>
        <taxon>Neoptera</taxon>
        <taxon>Endopterygota</taxon>
        <taxon>Hymenoptera</taxon>
        <taxon>Apocrita</taxon>
        <taxon>Proctotrupomorpha</taxon>
        <taxon>Chalcidoidea</taxon>
        <taxon>Aphelinidae</taxon>
        <taxon>Aphelininae</taxon>
        <taxon>Eretmocerus</taxon>
    </lineage>
</organism>
<evidence type="ECO:0000313" key="1">
    <source>
        <dbReference type="EMBL" id="KAJ8682600.1"/>
    </source>
</evidence>
<gene>
    <name evidence="1" type="ORF">QAD02_018392</name>
</gene>
<reference evidence="1" key="1">
    <citation type="submission" date="2023-04" db="EMBL/GenBank/DDBJ databases">
        <title>A chromosome-level genome assembly of the parasitoid wasp Eretmocerus hayati.</title>
        <authorList>
            <person name="Zhong Y."/>
            <person name="Liu S."/>
            <person name="Liu Y."/>
        </authorList>
    </citation>
    <scope>NUCLEOTIDE SEQUENCE</scope>
    <source>
        <strain evidence="1">ZJU_SS_LIU_2023</strain>
    </source>
</reference>
<sequence length="431" mass="49538">MDLKNKILRLTCMLYEKFDFSRSNVQEFLDLMSDFISEDYNPSLLSVVDESLEGAVSPKVTSAIHRAFDSLKYPFKDFDTEHKRFKMYTELGLYTDPELHTVASLKSHKLKGTDLCISNEKVTMHELWAEQIKNVDESDIVLPLIGYYDAIQAGNGMGSHATETNIGNVSATIACFPPNFSSRLESMVVSDIVLEKDRKQYGNTAIFKAFIEEACYLRRVGIELNIRGRKVRVKFILSLMTGDNLGLNSIFEFVCSFVNCHFCRICYCGGHDIYFMVIEDVSLLRTVDQYEKDLILKKDPSETGINGPTSFNDIDDYHVILNACLDLMHDLNEGVCNIVMAKILLLYTCDEEYKRFDINYVNHRMSTLDFGFEKGNIPSKISLEYLKKNEKLRMSASEMMFFTRYFSILVGDDIPRDDKPYLLHLKLREII</sequence>
<proteinExistence type="predicted"/>
<comment type="caution">
    <text evidence="1">The sequence shown here is derived from an EMBL/GenBank/DDBJ whole genome shotgun (WGS) entry which is preliminary data.</text>
</comment>
<dbReference type="EMBL" id="CM056741">
    <property type="protein sequence ID" value="KAJ8682600.1"/>
    <property type="molecule type" value="Genomic_DNA"/>
</dbReference>